<name>A0ABZ1FHK2_9ACTN</name>
<gene>
    <name evidence="3" type="ORF">OG863_19070</name>
</gene>
<keyword evidence="4" id="KW-1185">Reference proteome</keyword>
<sequence>MALDPINRSGARGTGLARCDAAHGGAPYGRPDEAAGAHGAPGEPARGLYAAREAQGHPGGEPEEGRRRGITSGQGAKSGQESGQESGNDGDICDIDDVDDIGVADGAPVETAEAAAGPQDAASAAVGAPTGTQGTTAAPGGGADAGDDADSHAYGSHAYGSEAQAGGTGDGPGDGAGDGHGRSHPTGGFGGEDDLRRLLQSRAGALEPSPDALDQLRRAVPARRQRRRHVVLGAAAALLLGGTSIPAMVHVANLSDSSDRRSAGAASSRPAQGVSGGAHGEGTEQTGPQPTEPGGAAPDEGKPADTGKARGKNGAGPGAGAGSPAPDETMDVTSPVCGRDQLGQGTSTVGPADSTGRVYGTFRVVNTSAAACSVEGGGTVGLVAQGSTNPDHIHVVDHTSGDEATGLPDPATTPDQLVLKPGQAYEVKFAWIPQSGGGTSGCVSPGPSPTPDPSKDPGQSPDAGTPATGDGGGQAGGEEGAGGGGAPGGIVLSHTPEAGEPAAADAKVTDACAGTVYRTEALASS</sequence>
<dbReference type="Proteomes" id="UP001344251">
    <property type="component" value="Chromosome"/>
</dbReference>
<keyword evidence="2" id="KW-0472">Membrane</keyword>
<feature type="compositionally biased region" description="Gly residues" evidence="1">
    <location>
        <begin position="469"/>
        <end position="488"/>
    </location>
</feature>
<evidence type="ECO:0008006" key="5">
    <source>
        <dbReference type="Google" id="ProtNLM"/>
    </source>
</evidence>
<organism evidence="3 4">
    <name type="scientific">Streptomyces decoyicus</name>
    <dbReference type="NCBI Taxonomy" id="249567"/>
    <lineage>
        <taxon>Bacteria</taxon>
        <taxon>Bacillati</taxon>
        <taxon>Actinomycetota</taxon>
        <taxon>Actinomycetes</taxon>
        <taxon>Kitasatosporales</taxon>
        <taxon>Streptomycetaceae</taxon>
        <taxon>Streptomyces</taxon>
    </lineage>
</organism>
<keyword evidence="2" id="KW-0812">Transmembrane</keyword>
<reference evidence="3 4" key="1">
    <citation type="submission" date="2022-10" db="EMBL/GenBank/DDBJ databases">
        <title>The complete genomes of actinobacterial strains from the NBC collection.</title>
        <authorList>
            <person name="Joergensen T.S."/>
            <person name="Alvarez Arevalo M."/>
            <person name="Sterndorff E.B."/>
            <person name="Faurdal D."/>
            <person name="Vuksanovic O."/>
            <person name="Mourched A.-S."/>
            <person name="Charusanti P."/>
            <person name="Shaw S."/>
            <person name="Blin K."/>
            <person name="Weber T."/>
        </authorList>
    </citation>
    <scope>NUCLEOTIDE SEQUENCE [LARGE SCALE GENOMIC DNA]</scope>
    <source>
        <strain evidence="3 4">NBC 01774</strain>
    </source>
</reference>
<dbReference type="EMBL" id="CP109106">
    <property type="protein sequence ID" value="WSB69883.1"/>
    <property type="molecule type" value="Genomic_DNA"/>
</dbReference>
<feature type="compositionally biased region" description="Low complexity" evidence="1">
    <location>
        <begin position="36"/>
        <end position="47"/>
    </location>
</feature>
<feature type="compositionally biased region" description="Gly residues" evidence="1">
    <location>
        <begin position="166"/>
        <end position="178"/>
    </location>
</feature>
<evidence type="ECO:0000256" key="1">
    <source>
        <dbReference type="SAM" id="MobiDB-lite"/>
    </source>
</evidence>
<feature type="transmembrane region" description="Helical" evidence="2">
    <location>
        <begin position="230"/>
        <end position="252"/>
    </location>
</feature>
<keyword evidence="2" id="KW-1133">Transmembrane helix</keyword>
<evidence type="ECO:0000313" key="4">
    <source>
        <dbReference type="Proteomes" id="UP001344251"/>
    </source>
</evidence>
<accession>A0ABZ1FHK2</accession>
<feature type="region of interest" description="Disordered" evidence="1">
    <location>
        <begin position="259"/>
        <end position="356"/>
    </location>
</feature>
<feature type="compositionally biased region" description="Low complexity" evidence="1">
    <location>
        <begin position="103"/>
        <end position="138"/>
    </location>
</feature>
<feature type="region of interest" description="Disordered" evidence="1">
    <location>
        <begin position="1"/>
        <end position="227"/>
    </location>
</feature>
<protein>
    <recommendedName>
        <fullName evidence="5">DUF4232 domain-containing protein</fullName>
    </recommendedName>
</protein>
<feature type="region of interest" description="Disordered" evidence="1">
    <location>
        <begin position="436"/>
        <end position="507"/>
    </location>
</feature>
<dbReference type="RefSeq" id="WP_326619431.1">
    <property type="nucleotide sequence ID" value="NZ_CP109106.1"/>
</dbReference>
<feature type="compositionally biased region" description="Acidic residues" evidence="1">
    <location>
        <begin position="91"/>
        <end position="102"/>
    </location>
</feature>
<feature type="compositionally biased region" description="Basic and acidic residues" evidence="1">
    <location>
        <begin position="299"/>
        <end position="308"/>
    </location>
</feature>
<proteinExistence type="predicted"/>
<evidence type="ECO:0000256" key="2">
    <source>
        <dbReference type="SAM" id="Phobius"/>
    </source>
</evidence>
<evidence type="ECO:0000313" key="3">
    <source>
        <dbReference type="EMBL" id="WSB69883.1"/>
    </source>
</evidence>
<feature type="compositionally biased region" description="Polar residues" evidence="1">
    <location>
        <begin position="71"/>
        <end position="87"/>
    </location>
</feature>